<evidence type="ECO:0000313" key="6">
    <source>
        <dbReference type="EMBL" id="CAF9927796.1"/>
    </source>
</evidence>
<dbReference type="InterPro" id="IPR036097">
    <property type="entry name" value="HisK_dim/P_sf"/>
</dbReference>
<dbReference type="InterPro" id="IPR004358">
    <property type="entry name" value="Sig_transdc_His_kin-like_C"/>
</dbReference>
<dbReference type="Pfam" id="PF00072">
    <property type="entry name" value="Response_reg"/>
    <property type="match status" value="1"/>
</dbReference>
<dbReference type="Proteomes" id="UP000664169">
    <property type="component" value="Unassembled WGS sequence"/>
</dbReference>
<evidence type="ECO:0000259" key="4">
    <source>
        <dbReference type="PROSITE" id="PS50109"/>
    </source>
</evidence>
<dbReference type="Gene3D" id="1.10.287.130">
    <property type="match status" value="1"/>
</dbReference>
<comment type="caution">
    <text evidence="6">The sequence shown here is derived from an EMBL/GenBank/DDBJ whole genome shotgun (WGS) entry which is preliminary data.</text>
</comment>
<feature type="domain" description="Histidine kinase" evidence="4">
    <location>
        <begin position="101"/>
        <end position="311"/>
    </location>
</feature>
<dbReference type="InterPro" id="IPR003594">
    <property type="entry name" value="HATPase_dom"/>
</dbReference>
<dbReference type="OrthoDB" id="60033at2759"/>
<dbReference type="InterPro" id="IPR001789">
    <property type="entry name" value="Sig_transdc_resp-reg_receiver"/>
</dbReference>
<dbReference type="CDD" id="cd00082">
    <property type="entry name" value="HisKA"/>
    <property type="match status" value="1"/>
</dbReference>
<dbReference type="GO" id="GO:0000155">
    <property type="term" value="F:phosphorelay sensor kinase activity"/>
    <property type="evidence" value="ECO:0007669"/>
    <property type="project" value="InterPro"/>
</dbReference>
<dbReference type="SMART" id="SM00388">
    <property type="entry name" value="HisKA"/>
    <property type="match status" value="1"/>
</dbReference>
<dbReference type="SMART" id="SM00387">
    <property type="entry name" value="HATPase_c"/>
    <property type="match status" value="1"/>
</dbReference>
<dbReference type="Gene3D" id="3.40.50.2300">
    <property type="match status" value="1"/>
</dbReference>
<dbReference type="InterPro" id="IPR036890">
    <property type="entry name" value="HATPase_C_sf"/>
</dbReference>
<dbReference type="EMBL" id="CAJPDQ010000028">
    <property type="protein sequence ID" value="CAF9927796.1"/>
    <property type="molecule type" value="Genomic_DNA"/>
</dbReference>
<evidence type="ECO:0000256" key="1">
    <source>
        <dbReference type="ARBA" id="ARBA00022553"/>
    </source>
</evidence>
<feature type="domain" description="Response regulatory" evidence="5">
    <location>
        <begin position="344"/>
        <end position="470"/>
    </location>
</feature>
<keyword evidence="2" id="KW-0902">Two-component regulatory system</keyword>
<evidence type="ECO:0000313" key="7">
    <source>
        <dbReference type="Proteomes" id="UP000664169"/>
    </source>
</evidence>
<evidence type="ECO:0008006" key="8">
    <source>
        <dbReference type="Google" id="ProtNLM"/>
    </source>
</evidence>
<protein>
    <recommendedName>
        <fullName evidence="8">Histidine kinase</fullName>
    </recommendedName>
</protein>
<dbReference type="AlphaFoldDB" id="A0A8H3FNE3"/>
<accession>A0A8H3FNE3</accession>
<reference evidence="6" key="1">
    <citation type="submission" date="2021-03" db="EMBL/GenBank/DDBJ databases">
        <authorList>
            <person name="Tagirdzhanova G."/>
        </authorList>
    </citation>
    <scope>NUCLEOTIDE SEQUENCE</scope>
</reference>
<dbReference type="InterPro" id="IPR003661">
    <property type="entry name" value="HisK_dim/P_dom"/>
</dbReference>
<name>A0A8H3FNE3_9LECA</name>
<dbReference type="Gene3D" id="3.30.565.10">
    <property type="entry name" value="Histidine kinase-like ATPase, C-terminal domain"/>
    <property type="match status" value="1"/>
</dbReference>
<dbReference type="PANTHER" id="PTHR45339">
    <property type="entry name" value="HYBRID SIGNAL TRANSDUCTION HISTIDINE KINASE J"/>
    <property type="match status" value="1"/>
</dbReference>
<dbReference type="SMART" id="SM00448">
    <property type="entry name" value="REC"/>
    <property type="match status" value="1"/>
</dbReference>
<keyword evidence="7" id="KW-1185">Reference proteome</keyword>
<dbReference type="PANTHER" id="PTHR45339:SF1">
    <property type="entry name" value="HYBRID SIGNAL TRANSDUCTION HISTIDINE KINASE J"/>
    <property type="match status" value="1"/>
</dbReference>
<dbReference type="CDD" id="cd16922">
    <property type="entry name" value="HATPase_EvgS-ArcB-TorS-like"/>
    <property type="match status" value="1"/>
</dbReference>
<dbReference type="InterPro" id="IPR011006">
    <property type="entry name" value="CheY-like_superfamily"/>
</dbReference>
<dbReference type="CDD" id="cd17546">
    <property type="entry name" value="REC_hyHK_CKI1_RcsC-like"/>
    <property type="match status" value="1"/>
</dbReference>
<dbReference type="Pfam" id="PF02518">
    <property type="entry name" value="HATPase_c"/>
    <property type="match status" value="1"/>
</dbReference>
<evidence type="ECO:0000256" key="2">
    <source>
        <dbReference type="ARBA" id="ARBA00023012"/>
    </source>
</evidence>
<sequence length="479" mass="53067">MSAPDYIGKNLYDICATIAPGGIQKLMDQLVKVMKGEQDRLVFDYDVNKQYLRTIAITSSNNQKLIGLTMDRTTERDAESARLQLTALQETSRLKSEFLANVSHELRTPISGLVGLLELLKSTPLEDVQADYVSTLDSSAHNLLLIVDDLLDCAKVEAGVVDVEVIPFNFVDVLEHVCKCNKILIEDKGLAFYYDISPAPHQFFLQNVLGNAVKFTKNGSIKIYTHFSVVDESVIVTTEIANTGIGITPAAIDSVFQPFVQADASTTRLYGDTGLGLSIAQKYARLMGESIKMSSEPGCGTRVEISLCLPMAQPSSHRGPAGSKIQRNSSDLQRRDDIFRKDVHILLVEDNKVIQKVVLTFLHKLGFVQAICANNGVEAVDYIRKALESNDKAKTPLPDVILMDCQMPLLNGYDATKQLRSQYRFHGPIIALTASAIKGDRAKCIDAGMDDYVAKPVTKRELNQMLEKWLPSKEIYQLY</sequence>
<dbReference type="SUPFAM" id="SSF47384">
    <property type="entry name" value="Homodimeric domain of signal transducing histidine kinase"/>
    <property type="match status" value="1"/>
</dbReference>
<evidence type="ECO:0000256" key="3">
    <source>
        <dbReference type="PROSITE-ProRule" id="PRU00169"/>
    </source>
</evidence>
<dbReference type="Pfam" id="PF00512">
    <property type="entry name" value="HisKA"/>
    <property type="match status" value="1"/>
</dbReference>
<gene>
    <name evidence="6" type="ORF">GOMPHAMPRED_004486</name>
</gene>
<feature type="modified residue" description="4-aspartylphosphate" evidence="3">
    <location>
        <position position="404"/>
    </location>
</feature>
<dbReference type="InterPro" id="IPR005467">
    <property type="entry name" value="His_kinase_dom"/>
</dbReference>
<dbReference type="SUPFAM" id="SSF52172">
    <property type="entry name" value="CheY-like"/>
    <property type="match status" value="1"/>
</dbReference>
<dbReference type="PROSITE" id="PS50109">
    <property type="entry name" value="HIS_KIN"/>
    <property type="match status" value="1"/>
</dbReference>
<dbReference type="PROSITE" id="PS50110">
    <property type="entry name" value="RESPONSE_REGULATORY"/>
    <property type="match status" value="1"/>
</dbReference>
<keyword evidence="1 3" id="KW-0597">Phosphoprotein</keyword>
<organism evidence="6 7">
    <name type="scientific">Gomphillus americanus</name>
    <dbReference type="NCBI Taxonomy" id="1940652"/>
    <lineage>
        <taxon>Eukaryota</taxon>
        <taxon>Fungi</taxon>
        <taxon>Dikarya</taxon>
        <taxon>Ascomycota</taxon>
        <taxon>Pezizomycotina</taxon>
        <taxon>Lecanoromycetes</taxon>
        <taxon>OSLEUM clade</taxon>
        <taxon>Ostropomycetidae</taxon>
        <taxon>Ostropales</taxon>
        <taxon>Graphidaceae</taxon>
        <taxon>Gomphilloideae</taxon>
        <taxon>Gomphillus</taxon>
    </lineage>
</organism>
<proteinExistence type="predicted"/>
<dbReference type="SUPFAM" id="SSF55874">
    <property type="entry name" value="ATPase domain of HSP90 chaperone/DNA topoisomerase II/histidine kinase"/>
    <property type="match status" value="1"/>
</dbReference>
<evidence type="ECO:0000259" key="5">
    <source>
        <dbReference type="PROSITE" id="PS50110"/>
    </source>
</evidence>
<dbReference type="PRINTS" id="PR00344">
    <property type="entry name" value="BCTRLSENSOR"/>
</dbReference>